<evidence type="ECO:0000256" key="1">
    <source>
        <dbReference type="SAM" id="SignalP"/>
    </source>
</evidence>
<reference evidence="2 3" key="1">
    <citation type="journal article" date="2013" name="Genome Announc.">
        <title>Genome Sequence of Novosphingobium lindaniclasticum LE124T, Isolated from a Hexachlorocyclohexane Dumpsite.</title>
        <authorList>
            <person name="Saxena A."/>
            <person name="Nayyar N."/>
            <person name="Sangwan N."/>
            <person name="Kumari R."/>
            <person name="Khurana J.P."/>
            <person name="Lal R."/>
        </authorList>
    </citation>
    <scope>NUCLEOTIDE SEQUENCE [LARGE SCALE GENOMIC DNA]</scope>
    <source>
        <strain evidence="2 3">LE124</strain>
    </source>
</reference>
<keyword evidence="3" id="KW-1185">Reference proteome</keyword>
<evidence type="ECO:0008006" key="4">
    <source>
        <dbReference type="Google" id="ProtNLM"/>
    </source>
</evidence>
<protein>
    <recommendedName>
        <fullName evidence="4">Lipoprotein</fullName>
    </recommendedName>
</protein>
<dbReference type="AlphaFoldDB" id="T0HPW4"/>
<comment type="caution">
    <text evidence="2">The sequence shown here is derived from an EMBL/GenBank/DDBJ whole genome shotgun (WGS) entry which is preliminary data.</text>
</comment>
<gene>
    <name evidence="2" type="ORF">L284_04935</name>
</gene>
<name>T0HPW4_9SPHN</name>
<proteinExistence type="predicted"/>
<feature type="signal peptide" evidence="1">
    <location>
        <begin position="1"/>
        <end position="23"/>
    </location>
</feature>
<accession>T0HPW4</accession>
<dbReference type="PATRIC" id="fig|1096930.3.peg.971"/>
<dbReference type="Proteomes" id="UP000015527">
    <property type="component" value="Unassembled WGS sequence"/>
</dbReference>
<evidence type="ECO:0000313" key="3">
    <source>
        <dbReference type="Proteomes" id="UP000015527"/>
    </source>
</evidence>
<sequence>MKRVSILAAAGVALLLGSCSSDFDFHAEMIGGRLAFVPTGNWFSRPDRFCMVDVRASSGPRAKAEAGDDPQQIAEGAYWSYWPDGCNNRFPFVYGQALKGKSVLDTRSGLERPHVRAKRLSPNVVYEIRVLAPRSAYGSARFALDGQGHVRNFGP</sequence>
<evidence type="ECO:0000313" key="2">
    <source>
        <dbReference type="EMBL" id="EQB18391.1"/>
    </source>
</evidence>
<dbReference type="RefSeq" id="WP_021232945.1">
    <property type="nucleotide sequence ID" value="NZ_ATHL01000040.1"/>
</dbReference>
<dbReference type="eggNOG" id="ENOG5030KUG">
    <property type="taxonomic scope" value="Bacteria"/>
</dbReference>
<dbReference type="PROSITE" id="PS51257">
    <property type="entry name" value="PROKAR_LIPOPROTEIN"/>
    <property type="match status" value="1"/>
</dbReference>
<feature type="chain" id="PRO_5004563856" description="Lipoprotein" evidence="1">
    <location>
        <begin position="24"/>
        <end position="155"/>
    </location>
</feature>
<dbReference type="EMBL" id="ATHL01000040">
    <property type="protein sequence ID" value="EQB18391.1"/>
    <property type="molecule type" value="Genomic_DNA"/>
</dbReference>
<keyword evidence="1" id="KW-0732">Signal</keyword>
<organism evidence="2 3">
    <name type="scientific">Novosphingobium lindaniclasticum LE124</name>
    <dbReference type="NCBI Taxonomy" id="1096930"/>
    <lineage>
        <taxon>Bacteria</taxon>
        <taxon>Pseudomonadati</taxon>
        <taxon>Pseudomonadota</taxon>
        <taxon>Alphaproteobacteria</taxon>
        <taxon>Sphingomonadales</taxon>
        <taxon>Sphingomonadaceae</taxon>
        <taxon>Novosphingobium</taxon>
    </lineage>
</organism>